<feature type="compositionally biased region" description="Polar residues" evidence="1">
    <location>
        <begin position="262"/>
        <end position="273"/>
    </location>
</feature>
<feature type="domain" description="CAP-Gly" evidence="2">
    <location>
        <begin position="87"/>
        <end position="129"/>
    </location>
</feature>
<dbReference type="PANTHER" id="PTHR18916:SF89">
    <property type="entry name" value="CAP-GLY DOMAIN-CONTAINING PROTEIN"/>
    <property type="match status" value="1"/>
</dbReference>
<protein>
    <submittedName>
        <fullName evidence="4">Uncharacterized protein LOC111088179</fullName>
    </submittedName>
</protein>
<sequence length="1213" mass="135313">MDKILDKNGVICIPGQTSKLLKTKSLIPKPITTLTKNICGSWPGSSDSWPRSGHIEGFSRLQSDRIRLIGQRVRIGGVKEGTVRYLGLVQFAEGCWCGVELDEPVGKNDGSVQGIRYFTCGQRFGIFAPIRKVETVFSLKEDLVDKNTTAIDNLKSLPLTEKQLSRSRFPLINQTSNYYSRSWSEIQHKSTSSFQLNNSFLVMTQHVSSNENISKSFEIKSSHFNEEFAPPPIHHRDKNPRDLEDRTGLGSSESLVFNNIEQGNNDQEQRQNVSSSSSSSGDECKDVNKALLILPLEKHKDEMDYFSCGCNAQPSLLSNNHQMFDSETFEGDDDDDSKQDLSLDDLQQQRMTFDLGGLLKNENDFDGGFWADQEDSLGILSPNQMMDFTEQHSSLVSDLDAVSLPKTFSFDEVNELPDSEIVEDVAYERNVVSQEIHQASSPSLYHKSSPIQRLQEDSTSSYVGPYSNNQIYEFHLASSPCGANSSSPVQETYQDLASYDPQSVVHQVSFHGDHPANNILKDNEMDYLMYELRAADSDPSFNPEVGVDDVSSSSNTWTTIIWEKPHGDFSERAHNSPLRSIAHGKDKSNSNVKRGNEKEAPFDELVKESTLSISGNGSTTQNNVEVNDSFFGEKKHEMLPGGSEIRNDDTNCSVGLSKHMDFLVGINTETSEESFPLINFHYNSIKTLRKEQQDKEVISNNNDVKDVCWVNYDRFPSKATNSNSHEDGEFESEESGQGTLVSSGEEGCMKFSTYSQDSGVASDGHESERHLKAGSMTDSDLFTDGGLGTSLAESESEQSDVRPYRQDNKDFYKLTEDDVCPEHHKIKNRIEDEVNCQQNVTVPFTEKSDVKWEVKLTIVPEENIPNCNYYCVTLSKEGITNRSGTDNVPKKEILDLSEDITSSPLPEVRVNKSTEISQPVLHENENSSDRVGQIYSKETKDTENRTPTKLYKSKKEVDILSTVSDTATVISSNEKKPKHLRKNVKSKVKEIFVTSTESQGTRDRSEERKKLPRTSKKNKWDAVTAKIAASMDEDKLKTKKKEIKSKINTNLKSVRQGASTKSSRTISECTTNSINEEKPNQTHHSAKAKENDSVVVEMSKDIFSKTSETTCEDLWTVVQTAGRHDNEVHHVSSTRYQVSPTASPSSDISSTSFVFLTPAQVNSEKPNKVVNTTNSGSTTKATTALRSNSTILSRSSKTHGQMATSTKGSSRIC</sequence>
<dbReference type="InterPro" id="IPR000938">
    <property type="entry name" value="CAP-Gly_domain"/>
</dbReference>
<evidence type="ECO:0000313" key="4">
    <source>
        <dbReference type="RefSeq" id="XP_022253119.1"/>
    </source>
</evidence>
<dbReference type="PROSITE" id="PS50245">
    <property type="entry name" value="CAP_GLY_2"/>
    <property type="match status" value="1"/>
</dbReference>
<dbReference type="RefSeq" id="XP_022253119.1">
    <property type="nucleotide sequence ID" value="XM_022397411.1"/>
</dbReference>
<dbReference type="SMART" id="SM01052">
    <property type="entry name" value="CAP_GLY"/>
    <property type="match status" value="1"/>
</dbReference>
<feature type="region of interest" description="Disordered" evidence="1">
    <location>
        <begin position="718"/>
        <end position="804"/>
    </location>
</feature>
<feature type="region of interest" description="Disordered" evidence="1">
    <location>
        <begin position="568"/>
        <end position="599"/>
    </location>
</feature>
<proteinExistence type="predicted"/>
<dbReference type="Gene3D" id="2.30.30.190">
    <property type="entry name" value="CAP Gly-rich-like domain"/>
    <property type="match status" value="1"/>
</dbReference>
<feature type="compositionally biased region" description="Polar residues" evidence="1">
    <location>
        <begin position="1053"/>
        <end position="1074"/>
    </location>
</feature>
<feature type="region of interest" description="Disordered" evidence="1">
    <location>
        <begin position="994"/>
        <end position="1019"/>
    </location>
</feature>
<dbReference type="Pfam" id="PF01302">
    <property type="entry name" value="CAP_GLY"/>
    <property type="match status" value="1"/>
</dbReference>
<dbReference type="SUPFAM" id="SSF74924">
    <property type="entry name" value="Cap-Gly domain"/>
    <property type="match status" value="1"/>
</dbReference>
<feature type="compositionally biased region" description="Basic and acidic residues" evidence="1">
    <location>
        <begin position="1000"/>
        <end position="1009"/>
    </location>
</feature>
<dbReference type="PANTHER" id="PTHR18916">
    <property type="entry name" value="DYNACTIN 1-RELATED MICROTUBULE-BINDING"/>
    <property type="match status" value="1"/>
</dbReference>
<feature type="region of interest" description="Disordered" evidence="1">
    <location>
        <begin position="1194"/>
        <end position="1213"/>
    </location>
</feature>
<evidence type="ECO:0000259" key="2">
    <source>
        <dbReference type="PROSITE" id="PS50245"/>
    </source>
</evidence>
<feature type="region of interest" description="Disordered" evidence="1">
    <location>
        <begin position="916"/>
        <end position="946"/>
    </location>
</feature>
<dbReference type="GeneID" id="111088179"/>
<name>A0ABM1TB63_LIMPO</name>
<reference evidence="4" key="1">
    <citation type="submission" date="2025-08" db="UniProtKB">
        <authorList>
            <consortium name="RefSeq"/>
        </authorList>
    </citation>
    <scope>IDENTIFICATION</scope>
    <source>
        <tissue evidence="4">Muscle</tissue>
    </source>
</reference>
<feature type="compositionally biased region" description="Basic and acidic residues" evidence="1">
    <location>
        <begin position="583"/>
        <end position="599"/>
    </location>
</feature>
<feature type="region of interest" description="Disordered" evidence="1">
    <location>
        <begin position="1053"/>
        <end position="1092"/>
    </location>
</feature>
<organism evidence="3 4">
    <name type="scientific">Limulus polyphemus</name>
    <name type="common">Atlantic horseshoe crab</name>
    <dbReference type="NCBI Taxonomy" id="6850"/>
    <lineage>
        <taxon>Eukaryota</taxon>
        <taxon>Metazoa</taxon>
        <taxon>Ecdysozoa</taxon>
        <taxon>Arthropoda</taxon>
        <taxon>Chelicerata</taxon>
        <taxon>Merostomata</taxon>
        <taxon>Xiphosura</taxon>
        <taxon>Limulidae</taxon>
        <taxon>Limulus</taxon>
    </lineage>
</organism>
<dbReference type="InterPro" id="IPR036859">
    <property type="entry name" value="CAP-Gly_dom_sf"/>
</dbReference>
<feature type="region of interest" description="Disordered" evidence="1">
    <location>
        <begin position="262"/>
        <end position="283"/>
    </location>
</feature>
<evidence type="ECO:0000313" key="3">
    <source>
        <dbReference type="Proteomes" id="UP000694941"/>
    </source>
</evidence>
<feature type="compositionally biased region" description="Basic and acidic residues" evidence="1">
    <location>
        <begin position="937"/>
        <end position="946"/>
    </location>
</feature>
<dbReference type="Proteomes" id="UP000694941">
    <property type="component" value="Unplaced"/>
</dbReference>
<accession>A0ABM1TB63</accession>
<feature type="region of interest" description="Disordered" evidence="1">
    <location>
        <begin position="226"/>
        <end position="249"/>
    </location>
</feature>
<gene>
    <name evidence="4" type="primary">LOC111088179</name>
</gene>
<keyword evidence="3" id="KW-1185">Reference proteome</keyword>
<evidence type="ECO:0000256" key="1">
    <source>
        <dbReference type="SAM" id="MobiDB-lite"/>
    </source>
</evidence>
<dbReference type="PROSITE" id="PS00845">
    <property type="entry name" value="CAP_GLY_1"/>
    <property type="match status" value="1"/>
</dbReference>